<dbReference type="KEGG" id="scac:106088257"/>
<dbReference type="OrthoDB" id="8250698at2759"/>
<keyword evidence="3" id="KW-1185">Reference proteome</keyword>
<dbReference type="EnsemblMetazoa" id="SCAU012708-RA">
    <property type="protein sequence ID" value="SCAU012708-PA"/>
    <property type="gene ID" value="SCAU012708"/>
</dbReference>
<dbReference type="InterPro" id="IPR015897">
    <property type="entry name" value="CHK_kinase-like"/>
</dbReference>
<dbReference type="Pfam" id="PF02958">
    <property type="entry name" value="EcKL"/>
    <property type="match status" value="1"/>
</dbReference>
<dbReference type="InterPro" id="IPR011009">
    <property type="entry name" value="Kinase-like_dom_sf"/>
</dbReference>
<dbReference type="Proteomes" id="UP000095300">
    <property type="component" value="Unassembled WGS sequence"/>
</dbReference>
<organism evidence="2 3">
    <name type="scientific">Stomoxys calcitrans</name>
    <name type="common">Stable fly</name>
    <name type="synonym">Conops calcitrans</name>
    <dbReference type="NCBI Taxonomy" id="35570"/>
    <lineage>
        <taxon>Eukaryota</taxon>
        <taxon>Metazoa</taxon>
        <taxon>Ecdysozoa</taxon>
        <taxon>Arthropoda</taxon>
        <taxon>Hexapoda</taxon>
        <taxon>Insecta</taxon>
        <taxon>Pterygota</taxon>
        <taxon>Neoptera</taxon>
        <taxon>Endopterygota</taxon>
        <taxon>Diptera</taxon>
        <taxon>Brachycera</taxon>
        <taxon>Muscomorpha</taxon>
        <taxon>Muscoidea</taxon>
        <taxon>Muscidae</taxon>
        <taxon>Stomoxys</taxon>
    </lineage>
</organism>
<reference evidence="2" key="1">
    <citation type="submission" date="2020-05" db="UniProtKB">
        <authorList>
            <consortium name="EnsemblMetazoa"/>
        </authorList>
    </citation>
    <scope>IDENTIFICATION</scope>
    <source>
        <strain evidence="2">USDA</strain>
    </source>
</reference>
<dbReference type="AlphaFoldDB" id="A0A1I8Q0I0"/>
<evidence type="ECO:0000313" key="2">
    <source>
        <dbReference type="EnsemblMetazoa" id="SCAU012708-PA"/>
    </source>
</evidence>
<protein>
    <recommendedName>
        <fullName evidence="1">CHK kinase-like domain-containing protein</fullName>
    </recommendedName>
</protein>
<dbReference type="SUPFAM" id="SSF56112">
    <property type="entry name" value="Protein kinase-like (PK-like)"/>
    <property type="match status" value="1"/>
</dbReference>
<dbReference type="VEuPathDB" id="VectorBase:SCAU012708"/>
<accession>A0A1I8Q0I0</accession>
<evidence type="ECO:0000259" key="1">
    <source>
        <dbReference type="SMART" id="SM00587"/>
    </source>
</evidence>
<evidence type="ECO:0000313" key="3">
    <source>
        <dbReference type="Proteomes" id="UP000095300"/>
    </source>
</evidence>
<feature type="domain" description="CHK kinase-like" evidence="1">
    <location>
        <begin position="138"/>
        <end position="333"/>
    </location>
</feature>
<name>A0A1I8Q0I0_STOCA</name>
<dbReference type="InterPro" id="IPR004119">
    <property type="entry name" value="EcKL"/>
</dbReference>
<dbReference type="SMART" id="SM00587">
    <property type="entry name" value="CHK"/>
    <property type="match status" value="1"/>
</dbReference>
<gene>
    <name evidence="2" type="primary">106088257</name>
</gene>
<dbReference type="PANTHER" id="PTHR11012">
    <property type="entry name" value="PROTEIN KINASE-LIKE DOMAIN-CONTAINING"/>
    <property type="match status" value="1"/>
</dbReference>
<dbReference type="PANTHER" id="PTHR11012:SF12">
    <property type="entry name" value="CHK KINASE-LIKE DOMAIN-CONTAINING PROTEIN-RELATED"/>
    <property type="match status" value="1"/>
</dbReference>
<proteinExistence type="predicted"/>
<dbReference type="Gene3D" id="3.90.1200.10">
    <property type="match status" value="1"/>
</dbReference>
<sequence>MSSYNSDELEAPAWINQEFLQEVLTKYENKGKVEIINHDLKPASMKGDHYASVMFRCKVEYRFVENASFKSMSFIIKTLPMQEGMKREMLMETTFFENEIAMISDMLPKIEEILKDCGEATKMAAGIIYHSLQPHKVIILEDLCESGYDTIRGRHLTEFEIKAVYRKLAKLHAVSYMLGQSDSAELVTKFQDGFLSSSVPSLKDIFPNGMKNFLNVLSSNDEFAIYYERVKEMQGDIEQASKNLFNAYTLNRGQGDIFVLNHGDFHMKNLMFKFNADNVMEDMVMVDYQLSCFAPSTIDLVYSQYMLLSPEFRRRRHEFMLYYFTEFLKILKKLQFLGEMPKYSQFQIANLKYRHFTLYVLAIIFPLVLDNFTKTAEELKDEDFNEMIENPDVNASNYMRPVFIEEMREMMPILLREGYLD</sequence>
<dbReference type="STRING" id="35570.A0A1I8Q0I0"/>